<dbReference type="InterPro" id="IPR000086">
    <property type="entry name" value="NUDIX_hydrolase_dom"/>
</dbReference>
<evidence type="ECO:0000259" key="5">
    <source>
        <dbReference type="PROSITE" id="PS51462"/>
    </source>
</evidence>
<dbReference type="Pfam" id="PF14803">
    <property type="entry name" value="Zn_ribbon_Nudix"/>
    <property type="match status" value="1"/>
</dbReference>
<feature type="non-terminal residue" evidence="6">
    <location>
        <position position="1"/>
    </location>
</feature>
<dbReference type="Pfam" id="PF00293">
    <property type="entry name" value="NUDIX"/>
    <property type="match status" value="1"/>
</dbReference>
<dbReference type="Gene3D" id="3.90.79.10">
    <property type="entry name" value="Nucleoside Triphosphate Pyrophosphohydrolase"/>
    <property type="match status" value="1"/>
</dbReference>
<dbReference type="InterPro" id="IPR015797">
    <property type="entry name" value="NUDIX_hydrolase-like_dom_sf"/>
</dbReference>
<gene>
    <name evidence="6" type="ORF">A2Z23_00020</name>
</gene>
<dbReference type="PROSITE" id="PS51462">
    <property type="entry name" value="NUDIX"/>
    <property type="match status" value="1"/>
</dbReference>
<evidence type="ECO:0000256" key="4">
    <source>
        <dbReference type="RuleBase" id="RU003476"/>
    </source>
</evidence>
<dbReference type="InterPro" id="IPR029401">
    <property type="entry name" value="Nudix_N"/>
</dbReference>
<evidence type="ECO:0000313" key="6">
    <source>
        <dbReference type="EMBL" id="OGD86496.1"/>
    </source>
</evidence>
<comment type="caution">
    <text evidence="6">The sequence shown here is derived from an EMBL/GenBank/DDBJ whole genome shotgun (WGS) entry which is preliminary data.</text>
</comment>
<dbReference type="InterPro" id="IPR020476">
    <property type="entry name" value="Nudix_hydrolase"/>
</dbReference>
<evidence type="ECO:0000313" key="7">
    <source>
        <dbReference type="Proteomes" id="UP000176628"/>
    </source>
</evidence>
<keyword evidence="3" id="KW-0460">Magnesium</keyword>
<dbReference type="PRINTS" id="PR00502">
    <property type="entry name" value="NUDIXFAMILY"/>
</dbReference>
<reference evidence="6 7" key="1">
    <citation type="journal article" date="2016" name="Nat. Commun.">
        <title>Thousands of microbial genomes shed light on interconnected biogeochemical processes in an aquifer system.</title>
        <authorList>
            <person name="Anantharaman K."/>
            <person name="Brown C.T."/>
            <person name="Hug L.A."/>
            <person name="Sharon I."/>
            <person name="Castelle C.J."/>
            <person name="Probst A.J."/>
            <person name="Thomas B.C."/>
            <person name="Singh A."/>
            <person name="Wilkins M.J."/>
            <person name="Karaoz U."/>
            <person name="Brodie E.L."/>
            <person name="Williams K.H."/>
            <person name="Hubbard S.S."/>
            <person name="Banfield J.F."/>
        </authorList>
    </citation>
    <scope>NUCLEOTIDE SEQUENCE [LARGE SCALE GENOMIC DNA]</scope>
</reference>
<accession>A0A1F5G3P0</accession>
<dbReference type="Proteomes" id="UP000176628">
    <property type="component" value="Unassembled WGS sequence"/>
</dbReference>
<dbReference type="AlphaFoldDB" id="A0A1F5G3P0"/>
<dbReference type="SUPFAM" id="SSF55811">
    <property type="entry name" value="Nudix"/>
    <property type="match status" value="1"/>
</dbReference>
<dbReference type="PROSITE" id="PS00893">
    <property type="entry name" value="NUDIX_BOX"/>
    <property type="match status" value="1"/>
</dbReference>
<comment type="similarity">
    <text evidence="4">Belongs to the Nudix hydrolase family.</text>
</comment>
<dbReference type="PANTHER" id="PTHR43222:SF2">
    <property type="entry name" value="NUDIX HYDROLASE 23, CHLOROPLASTIC"/>
    <property type="match status" value="1"/>
</dbReference>
<feature type="domain" description="Nudix hydrolase" evidence="5">
    <location>
        <begin position="31"/>
        <end position="159"/>
    </location>
</feature>
<sequence>KFCPFCTVPLKTRLEEKIEREYCPKCGWVHYLNPAPAAAVIIEEKGKVLLVQRKFDPWKGLWQCPAGFVEWDETPEETAIRETEEEVGVKVKLSGIFDVKLITDDPRQNIIVIFFNGEIVSGVPRAGDDASQVHWFQLDNLPLFGSRQHKIVLEKLKKELEQKNLTRNGKFL</sequence>
<evidence type="ECO:0000256" key="3">
    <source>
        <dbReference type="ARBA" id="ARBA00022842"/>
    </source>
</evidence>
<keyword evidence="2 4" id="KW-0378">Hydrolase</keyword>
<name>A0A1F5G3P0_9BACT</name>
<dbReference type="EMBL" id="MFAV01000018">
    <property type="protein sequence ID" value="OGD86496.1"/>
    <property type="molecule type" value="Genomic_DNA"/>
</dbReference>
<comment type="cofactor">
    <cofactor evidence="1">
        <name>Mg(2+)</name>
        <dbReference type="ChEBI" id="CHEBI:18420"/>
    </cofactor>
</comment>
<dbReference type="InterPro" id="IPR020084">
    <property type="entry name" value="NUDIX_hydrolase_CS"/>
</dbReference>
<protein>
    <recommendedName>
        <fullName evidence="5">Nudix hydrolase domain-containing protein</fullName>
    </recommendedName>
</protein>
<dbReference type="PANTHER" id="PTHR43222">
    <property type="entry name" value="NUDIX HYDROLASE 23"/>
    <property type="match status" value="1"/>
</dbReference>
<proteinExistence type="inferred from homology"/>
<evidence type="ECO:0000256" key="2">
    <source>
        <dbReference type="ARBA" id="ARBA00022801"/>
    </source>
</evidence>
<organism evidence="6 7">
    <name type="scientific">Candidatus Curtissbacteria bacterium RBG_16_39_7</name>
    <dbReference type="NCBI Taxonomy" id="1797707"/>
    <lineage>
        <taxon>Bacteria</taxon>
        <taxon>Candidatus Curtissiibacteriota</taxon>
    </lineage>
</organism>
<dbReference type="GO" id="GO:0016787">
    <property type="term" value="F:hydrolase activity"/>
    <property type="evidence" value="ECO:0007669"/>
    <property type="project" value="UniProtKB-KW"/>
</dbReference>
<evidence type="ECO:0000256" key="1">
    <source>
        <dbReference type="ARBA" id="ARBA00001946"/>
    </source>
</evidence>